<dbReference type="GO" id="GO:0006508">
    <property type="term" value="P:proteolysis"/>
    <property type="evidence" value="ECO:0007669"/>
    <property type="project" value="InterPro"/>
</dbReference>
<dbReference type="InterPro" id="IPR000668">
    <property type="entry name" value="Peptidase_C1A_C"/>
</dbReference>
<comment type="similarity">
    <text evidence="1">Belongs to the peptidase C1 family.</text>
</comment>
<reference evidence="4" key="1">
    <citation type="submission" date="2021-05" db="EMBL/GenBank/DDBJ databases">
        <authorList>
            <person name="Alioto T."/>
            <person name="Alioto T."/>
            <person name="Gomez Garrido J."/>
        </authorList>
    </citation>
    <scope>NUCLEOTIDE SEQUENCE</scope>
</reference>
<dbReference type="InterPro" id="IPR038765">
    <property type="entry name" value="Papain-like_cys_pep_sf"/>
</dbReference>
<keyword evidence="2" id="KW-0812">Transmembrane</keyword>
<name>A0A8D8SWC1_9HEMI</name>
<keyword evidence="2" id="KW-1133">Transmembrane helix</keyword>
<dbReference type="EMBL" id="HBUF01233721">
    <property type="protein sequence ID" value="CAG6674411.1"/>
    <property type="molecule type" value="Transcribed_RNA"/>
</dbReference>
<dbReference type="Pfam" id="PF00112">
    <property type="entry name" value="Peptidase_C1"/>
    <property type="match status" value="1"/>
</dbReference>
<keyword evidence="2" id="KW-0472">Membrane</keyword>
<dbReference type="PANTHER" id="PTHR12411">
    <property type="entry name" value="CYSTEINE PROTEASE FAMILY C1-RELATED"/>
    <property type="match status" value="1"/>
</dbReference>
<dbReference type="PRINTS" id="PR00705">
    <property type="entry name" value="PAPAIN"/>
</dbReference>
<evidence type="ECO:0000259" key="3">
    <source>
        <dbReference type="SMART" id="SM00645"/>
    </source>
</evidence>
<dbReference type="GO" id="GO:0008234">
    <property type="term" value="F:cysteine-type peptidase activity"/>
    <property type="evidence" value="ECO:0007669"/>
    <property type="project" value="InterPro"/>
</dbReference>
<evidence type="ECO:0000256" key="1">
    <source>
        <dbReference type="ARBA" id="ARBA00008455"/>
    </source>
</evidence>
<evidence type="ECO:0000313" key="4">
    <source>
        <dbReference type="EMBL" id="CAG6674411.1"/>
    </source>
</evidence>
<protein>
    <submittedName>
        <fullName evidence="4">Cathepsin B-like cysteine proteinase 6</fullName>
    </submittedName>
</protein>
<accession>A0A8D8SWC1</accession>
<proteinExistence type="inferred from homology"/>
<dbReference type="InterPro" id="IPR013128">
    <property type="entry name" value="Peptidase_C1A"/>
</dbReference>
<dbReference type="Gene3D" id="3.90.70.10">
    <property type="entry name" value="Cysteine proteinases"/>
    <property type="match status" value="1"/>
</dbReference>
<feature type="transmembrane region" description="Helical" evidence="2">
    <location>
        <begin position="12"/>
        <end position="33"/>
    </location>
</feature>
<evidence type="ECO:0000256" key="2">
    <source>
        <dbReference type="SAM" id="Phobius"/>
    </source>
</evidence>
<dbReference type="SUPFAM" id="SSF54001">
    <property type="entry name" value="Cysteine proteinases"/>
    <property type="match status" value="1"/>
</dbReference>
<feature type="domain" description="Peptidase C1A papain C-terminal" evidence="3">
    <location>
        <begin position="85"/>
        <end position="355"/>
    </location>
</feature>
<organism evidence="4">
    <name type="scientific">Cacopsylla melanoneura</name>
    <dbReference type="NCBI Taxonomy" id="428564"/>
    <lineage>
        <taxon>Eukaryota</taxon>
        <taxon>Metazoa</taxon>
        <taxon>Ecdysozoa</taxon>
        <taxon>Arthropoda</taxon>
        <taxon>Hexapoda</taxon>
        <taxon>Insecta</taxon>
        <taxon>Pterygota</taxon>
        <taxon>Neoptera</taxon>
        <taxon>Paraneoptera</taxon>
        <taxon>Hemiptera</taxon>
        <taxon>Sternorrhyncha</taxon>
        <taxon>Psylloidea</taxon>
        <taxon>Psyllidae</taxon>
        <taxon>Psyllinae</taxon>
        <taxon>Cacopsylla</taxon>
    </lineage>
</organism>
<dbReference type="AlphaFoldDB" id="A0A8D8SWC1"/>
<sequence>MVTISPAVLQTAFNPIILTTIASFGIVTSYLAYNHYHRVADNSTVGTDFNTDSSSSIDTDSHEDTLNRYYPDIPIISHSDYTQDIPEAFDARQEWPQCKELIGKVWNQGSCQSCWAISAASVMTDRICIQSNGSSKPILSPQHLICSCTNCTRENFLKEQAMQMCRGGDSESAWEYWKQSGLVSGGDYGTNESCLPYLSPPCIHNPAQPRTGLDRCPRTISPFKCPTTCNNSNNTFDAEKKYFGSEIYYVNNNTLDIQKEILQFGSVQAKHVFERQKFLFYQNGLYKCSPTVDEKSEEHYIHSVKIIGWNKTEEKGEPYWLCVNSFGTEWGEQGLFRIPRGTNMCLVEDSVMGGTPSQDSQTTTTKSK</sequence>
<dbReference type="SMART" id="SM00645">
    <property type="entry name" value="Pept_C1"/>
    <property type="match status" value="1"/>
</dbReference>